<keyword evidence="5" id="KW-1185">Reference proteome</keyword>
<dbReference type="GO" id="GO:0003677">
    <property type="term" value="F:DNA binding"/>
    <property type="evidence" value="ECO:0007669"/>
    <property type="project" value="InterPro"/>
</dbReference>
<dbReference type="CDD" id="cd10434">
    <property type="entry name" value="GIY-YIG_UvrC_Cho"/>
    <property type="match status" value="1"/>
</dbReference>
<gene>
    <name evidence="4" type="ORF">FB557_2784</name>
</gene>
<dbReference type="NCBIfam" id="NF005907">
    <property type="entry name" value="PRK07883.1-5"/>
    <property type="match status" value="1"/>
</dbReference>
<dbReference type="NCBIfam" id="NF005905">
    <property type="entry name" value="PRK07883.1-3"/>
    <property type="match status" value="1"/>
</dbReference>
<dbReference type="GO" id="GO:0003887">
    <property type="term" value="F:DNA-directed DNA polymerase activity"/>
    <property type="evidence" value="ECO:0007669"/>
    <property type="project" value="InterPro"/>
</dbReference>
<protein>
    <submittedName>
        <fullName evidence="4">DNA polymerase-3 subunit epsilon</fullName>
    </submittedName>
</protein>
<dbReference type="GO" id="GO:0009380">
    <property type="term" value="C:excinuclease repair complex"/>
    <property type="evidence" value="ECO:0007669"/>
    <property type="project" value="TreeGrafter"/>
</dbReference>
<dbReference type="SMART" id="SM00479">
    <property type="entry name" value="EXOIII"/>
    <property type="match status" value="1"/>
</dbReference>
<evidence type="ECO:0000313" key="5">
    <source>
        <dbReference type="Proteomes" id="UP000315628"/>
    </source>
</evidence>
<dbReference type="PANTHER" id="PTHR30562:SF1">
    <property type="entry name" value="UVRABC SYSTEM PROTEIN C"/>
    <property type="match status" value="1"/>
</dbReference>
<dbReference type="SMART" id="SM00465">
    <property type="entry name" value="GIYc"/>
    <property type="match status" value="1"/>
</dbReference>
<dbReference type="InterPro" id="IPR001943">
    <property type="entry name" value="UVR_dom"/>
</dbReference>
<dbReference type="InterPro" id="IPR035901">
    <property type="entry name" value="GIY-YIG_endonuc_sf"/>
</dbReference>
<dbReference type="Gene3D" id="3.40.1440.10">
    <property type="entry name" value="GIY-YIG endonuclease"/>
    <property type="match status" value="1"/>
</dbReference>
<dbReference type="GO" id="GO:0006289">
    <property type="term" value="P:nucleotide-excision repair"/>
    <property type="evidence" value="ECO:0007669"/>
    <property type="project" value="InterPro"/>
</dbReference>
<accession>A0A560W6Y8</accession>
<dbReference type="InterPro" id="IPR000305">
    <property type="entry name" value="GIY-YIG_endonuc"/>
</dbReference>
<dbReference type="EMBL" id="VIUW01000005">
    <property type="protein sequence ID" value="TWD13383.1"/>
    <property type="molecule type" value="Genomic_DNA"/>
</dbReference>
<dbReference type="Gene3D" id="3.30.420.10">
    <property type="entry name" value="Ribonuclease H-like superfamily/Ribonuclease H"/>
    <property type="match status" value="1"/>
</dbReference>
<dbReference type="AlphaFoldDB" id="A0A560W6Y8"/>
<evidence type="ECO:0000259" key="2">
    <source>
        <dbReference type="PROSITE" id="PS50151"/>
    </source>
</evidence>
<dbReference type="FunFam" id="3.30.420.10:FF:000045">
    <property type="entry name" value="3'-5' exonuclease DinG"/>
    <property type="match status" value="1"/>
</dbReference>
<keyword evidence="1" id="KW-0269">Exonuclease</keyword>
<keyword evidence="1" id="KW-0540">Nuclease</keyword>
<dbReference type="InterPro" id="IPR012337">
    <property type="entry name" value="RNaseH-like_sf"/>
</dbReference>
<dbReference type="InterPro" id="IPR006054">
    <property type="entry name" value="DnaQ"/>
</dbReference>
<dbReference type="CDD" id="cd06127">
    <property type="entry name" value="DEDDh"/>
    <property type="match status" value="1"/>
</dbReference>
<reference evidence="4 5" key="1">
    <citation type="submission" date="2019-06" db="EMBL/GenBank/DDBJ databases">
        <title>Sequencing the genomes of 1000 actinobacteria strains.</title>
        <authorList>
            <person name="Klenk H.-P."/>
        </authorList>
    </citation>
    <scope>NUCLEOTIDE SEQUENCE [LARGE SCALE GENOMIC DNA]</scope>
    <source>
        <strain evidence="4 5">DSM 18935</strain>
    </source>
</reference>
<evidence type="ECO:0000256" key="1">
    <source>
        <dbReference type="ARBA" id="ARBA00022839"/>
    </source>
</evidence>
<comment type="caution">
    <text evidence="4">The sequence shown here is derived from an EMBL/GenBank/DDBJ whole genome shotgun (WGS) entry which is preliminary data.</text>
</comment>
<dbReference type="PROSITE" id="PS50151">
    <property type="entry name" value="UVR"/>
    <property type="match status" value="1"/>
</dbReference>
<dbReference type="PANTHER" id="PTHR30562">
    <property type="entry name" value="UVRC/OXIDOREDUCTASE"/>
    <property type="match status" value="1"/>
</dbReference>
<dbReference type="InterPro" id="IPR036397">
    <property type="entry name" value="RNaseH_sf"/>
</dbReference>
<dbReference type="Proteomes" id="UP000315628">
    <property type="component" value="Unassembled WGS sequence"/>
</dbReference>
<dbReference type="InterPro" id="IPR036876">
    <property type="entry name" value="UVR_dom_sf"/>
</dbReference>
<dbReference type="Pfam" id="PF02151">
    <property type="entry name" value="UVR"/>
    <property type="match status" value="1"/>
</dbReference>
<keyword evidence="1" id="KW-0378">Hydrolase</keyword>
<dbReference type="SUPFAM" id="SSF53098">
    <property type="entry name" value="Ribonuclease H-like"/>
    <property type="match status" value="1"/>
</dbReference>
<dbReference type="SUPFAM" id="SSF46600">
    <property type="entry name" value="C-terminal UvrC-binding domain of UvrB"/>
    <property type="match status" value="1"/>
</dbReference>
<sequence length="559" mass="60262">MQDVLGVGTDLREVTFVVVDLETTGGSPRDCGITEIGAVKVRAGEVIGELQTFVDPGEPIPPFIQSLTGITDAMVRDAPGVTAAVASFLEFARGAVLVAHNARFDIGFLKAACAAGGLAWPGPQVLDTVHLARQVMRRDEVRNHKLATLARAFGASTEPDHRALHDARATVDVLHGLIGRLGSLGVTTLEELASYTSRVTPEQRRKRHLADGLPSTPGVYVFKDGQGRALYVGVSVDIRTRVGSYFTASEQRSRMAEMVRLAESVTPIPCSTTLEARVRELRIIAATRPRYNKRSRNPEKVWWVRLTDESFPRLSVVRRVHPGDEGWMGPFRNRASADDAVRALHEVVPLRQCLTRLSAKGGGTACVLAEMGRCAAPCVGGVDVEGYARTVSDALAVIVGDSRPVLARLRERMDRLSEQERYEDAGAVRDRLAALVRGISRRQRALPLTQTSELVAARRTPLGGWDLVCIRHGRLAGSTSAPRGADPMPYLSALRASAEVVEPSTVPGAVTLPEETELLLRWLEEPGTRIVDIDGAWTCPVGGAAAAQAELAPALGWAS</sequence>
<dbReference type="PROSITE" id="PS50164">
    <property type="entry name" value="GIY_YIG"/>
    <property type="match status" value="1"/>
</dbReference>
<dbReference type="GO" id="GO:0004527">
    <property type="term" value="F:exonuclease activity"/>
    <property type="evidence" value="ECO:0007669"/>
    <property type="project" value="UniProtKB-KW"/>
</dbReference>
<feature type="domain" description="GIY-YIG" evidence="3">
    <location>
        <begin position="215"/>
        <end position="293"/>
    </location>
</feature>
<organism evidence="4 5">
    <name type="scientific">Marihabitans asiaticum</name>
    <dbReference type="NCBI Taxonomy" id="415218"/>
    <lineage>
        <taxon>Bacteria</taxon>
        <taxon>Bacillati</taxon>
        <taxon>Actinomycetota</taxon>
        <taxon>Actinomycetes</taxon>
        <taxon>Micrococcales</taxon>
        <taxon>Intrasporangiaceae</taxon>
        <taxon>Marihabitans</taxon>
    </lineage>
</organism>
<dbReference type="InterPro" id="IPR047296">
    <property type="entry name" value="GIY-YIG_UvrC_Cho"/>
</dbReference>
<dbReference type="InterPro" id="IPR013520">
    <property type="entry name" value="Ribonucl_H"/>
</dbReference>
<name>A0A560W6Y8_9MICO</name>
<evidence type="ECO:0000313" key="4">
    <source>
        <dbReference type="EMBL" id="TWD13383.1"/>
    </source>
</evidence>
<dbReference type="InterPro" id="IPR050066">
    <property type="entry name" value="UvrABC_protein_C"/>
</dbReference>
<dbReference type="Pfam" id="PF00929">
    <property type="entry name" value="RNase_T"/>
    <property type="match status" value="1"/>
</dbReference>
<dbReference type="NCBIfam" id="TIGR00573">
    <property type="entry name" value="dnaq"/>
    <property type="match status" value="1"/>
</dbReference>
<feature type="domain" description="UVR" evidence="2">
    <location>
        <begin position="403"/>
        <end position="438"/>
    </location>
</feature>
<dbReference type="SUPFAM" id="SSF82771">
    <property type="entry name" value="GIY-YIG endonuclease"/>
    <property type="match status" value="1"/>
</dbReference>
<proteinExistence type="predicted"/>
<dbReference type="GO" id="GO:0006260">
    <property type="term" value="P:DNA replication"/>
    <property type="evidence" value="ECO:0007669"/>
    <property type="project" value="InterPro"/>
</dbReference>
<evidence type="ECO:0000259" key="3">
    <source>
        <dbReference type="PROSITE" id="PS50164"/>
    </source>
</evidence>